<proteinExistence type="predicted"/>
<gene>
    <name evidence="2" type="ORF">VE01_04191</name>
</gene>
<evidence type="ECO:0000256" key="1">
    <source>
        <dbReference type="SAM" id="MobiDB-lite"/>
    </source>
</evidence>
<feature type="region of interest" description="Disordered" evidence="1">
    <location>
        <begin position="245"/>
        <end position="265"/>
    </location>
</feature>
<dbReference type="Proteomes" id="UP000091956">
    <property type="component" value="Unassembled WGS sequence"/>
</dbReference>
<sequence length="265" mass="29752">MEHSDETGLPSSNPSSNSSQLEDTAEPQQEPPKLAYKTLSYHQMKAAAEREAREYMASWPMNDRAAKNIPLHGSIIGLLRDINDPISFNALVVMRKSIEYRMNQVMGAATMYKDFWGIDVPDCHQVNVDAGGWSAEAFRWACRYALFDEPGSLQGHRYVKGSMYMAYCITEAGWDQAEAEAKLDTLVQYKEAGVFGSGISNIEGTSRIRAMIPKIMSTHERPIREELEKIAQYMKLRVQMASSTQSLQEEVPEESSAWPLSGTIQ</sequence>
<dbReference type="RefSeq" id="XP_018130417.1">
    <property type="nucleotide sequence ID" value="XM_018273666.1"/>
</dbReference>
<dbReference type="EMBL" id="KV460226">
    <property type="protein sequence ID" value="OBT96684.1"/>
    <property type="molecule type" value="Genomic_DNA"/>
</dbReference>
<reference evidence="3" key="2">
    <citation type="journal article" date="2018" name="Nat. Commun.">
        <title>Extreme sensitivity to ultraviolet light in the fungal pathogen causing white-nose syndrome of bats.</title>
        <authorList>
            <person name="Palmer J.M."/>
            <person name="Drees K.P."/>
            <person name="Foster J.T."/>
            <person name="Lindner D.L."/>
        </authorList>
    </citation>
    <scope>NUCLEOTIDE SEQUENCE [LARGE SCALE GENOMIC DNA]</scope>
    <source>
        <strain evidence="3">UAMH 10579</strain>
    </source>
</reference>
<dbReference type="OrthoDB" id="3439754at2759"/>
<dbReference type="AlphaFoldDB" id="A0A1B8GLH0"/>
<keyword evidence="3" id="KW-1185">Reference proteome</keyword>
<reference evidence="2 3" key="1">
    <citation type="submission" date="2016-03" db="EMBL/GenBank/DDBJ databases">
        <title>Comparative genomics of Pseudogymnoascus destructans, the fungus causing white-nose syndrome of bats.</title>
        <authorList>
            <person name="Palmer J.M."/>
            <person name="Drees K.P."/>
            <person name="Foster J.T."/>
            <person name="Lindner D.L."/>
        </authorList>
    </citation>
    <scope>NUCLEOTIDE SEQUENCE [LARGE SCALE GENOMIC DNA]</scope>
    <source>
        <strain evidence="2 3">UAMH 10579</strain>
    </source>
</reference>
<name>A0A1B8GLH0_9PEZI</name>
<dbReference type="GeneID" id="28837577"/>
<organism evidence="2 3">
    <name type="scientific">Pseudogymnoascus verrucosus</name>
    <dbReference type="NCBI Taxonomy" id="342668"/>
    <lineage>
        <taxon>Eukaryota</taxon>
        <taxon>Fungi</taxon>
        <taxon>Dikarya</taxon>
        <taxon>Ascomycota</taxon>
        <taxon>Pezizomycotina</taxon>
        <taxon>Leotiomycetes</taxon>
        <taxon>Thelebolales</taxon>
        <taxon>Thelebolaceae</taxon>
        <taxon>Pseudogymnoascus</taxon>
    </lineage>
</organism>
<dbReference type="STRING" id="342668.A0A1B8GLH0"/>
<accession>A0A1B8GLH0</accession>
<evidence type="ECO:0000313" key="3">
    <source>
        <dbReference type="Proteomes" id="UP000091956"/>
    </source>
</evidence>
<protein>
    <submittedName>
        <fullName evidence="2">Uncharacterized protein</fullName>
    </submittedName>
</protein>
<evidence type="ECO:0000313" key="2">
    <source>
        <dbReference type="EMBL" id="OBT96684.1"/>
    </source>
</evidence>
<feature type="compositionally biased region" description="Low complexity" evidence="1">
    <location>
        <begin position="10"/>
        <end position="19"/>
    </location>
</feature>
<feature type="region of interest" description="Disordered" evidence="1">
    <location>
        <begin position="1"/>
        <end position="33"/>
    </location>
</feature>